<reference evidence="3 4" key="1">
    <citation type="submission" date="2015-01" db="EMBL/GenBank/DDBJ databases">
        <title>Genome Assembly of Bacillus badius MTCC 1458.</title>
        <authorList>
            <person name="Verma A."/>
            <person name="Khatri I."/>
            <person name="Mual P."/>
            <person name="Subramanian S."/>
            <person name="Krishnamurthi S."/>
        </authorList>
    </citation>
    <scope>NUCLEOTIDE SEQUENCE [LARGE SCALE GENOMIC DNA]</scope>
    <source>
        <strain evidence="3 4">MTCC 1458</strain>
    </source>
</reference>
<dbReference type="InterPro" id="IPR012854">
    <property type="entry name" value="Cu_amine_oxidase-like_N"/>
</dbReference>
<organism evidence="3 4">
    <name type="scientific">Bacillus badius</name>
    <dbReference type="NCBI Taxonomy" id="1455"/>
    <lineage>
        <taxon>Bacteria</taxon>
        <taxon>Bacillati</taxon>
        <taxon>Bacillota</taxon>
        <taxon>Bacilli</taxon>
        <taxon>Bacillales</taxon>
        <taxon>Bacillaceae</taxon>
        <taxon>Pseudobacillus</taxon>
    </lineage>
</organism>
<dbReference type="Pfam" id="PF07833">
    <property type="entry name" value="Cu_amine_oxidN1"/>
    <property type="match status" value="1"/>
</dbReference>
<feature type="transmembrane region" description="Helical" evidence="1">
    <location>
        <begin position="7"/>
        <end position="27"/>
    </location>
</feature>
<keyword evidence="1" id="KW-0812">Transmembrane</keyword>
<evidence type="ECO:0000313" key="4">
    <source>
        <dbReference type="Proteomes" id="UP000031982"/>
    </source>
</evidence>
<dbReference type="RefSeq" id="WP_041113083.1">
    <property type="nucleotide sequence ID" value="NZ_JARTHD010000013.1"/>
</dbReference>
<dbReference type="Proteomes" id="UP000031982">
    <property type="component" value="Unassembled WGS sequence"/>
</dbReference>
<accession>A0ABR5B0F2</accession>
<name>A0ABR5B0F2_BACBA</name>
<dbReference type="EMBL" id="JXLP01000001">
    <property type="protein sequence ID" value="KIL80466.1"/>
    <property type="molecule type" value="Genomic_DNA"/>
</dbReference>
<evidence type="ECO:0000259" key="2">
    <source>
        <dbReference type="Pfam" id="PF07833"/>
    </source>
</evidence>
<keyword evidence="1" id="KW-1133">Transmembrane helix</keyword>
<feature type="domain" description="Copper amine oxidase-like N-terminal" evidence="2">
    <location>
        <begin position="362"/>
        <end position="461"/>
    </location>
</feature>
<proteinExistence type="predicted"/>
<comment type="caution">
    <text evidence="3">The sequence shown here is derived from an EMBL/GenBank/DDBJ whole genome shotgun (WGS) entry which is preliminary data.</text>
</comment>
<keyword evidence="1" id="KW-0472">Membrane</keyword>
<dbReference type="InterPro" id="IPR036582">
    <property type="entry name" value="Mao_N_sf"/>
</dbReference>
<keyword evidence="4" id="KW-1185">Reference proteome</keyword>
<sequence>MLKKSVLLISFLIIISGLALFVQWIGYEKTSMASKEANVRQEINVEHNEAGLTVKHTFTRLEPGEPLEAIMPANALQASCRKEEGACSFRGQSIKIIPEGDTFSVTYSIKLPSFQTAVFLSDWSIKLKDAEAERTVLHFTEKQIRKGRWFSSLGPSQLKKLDLIDYYQFQGEGEPGVLYWQMPPLQPLFPEGKHAVYGQADSQLDRQQLTLIEEGIKEKTVVLLTDQHPPYVSDRLILARDDDQLFELAESFIQEKVVEDYRFEEGEDWLGYLITSYKLGRPAGSEKVKMMYGSLNKQLTDQEKEEWQQALLRLTDKTVTAERLDQALSAVKGLDTDFFVENKLENHPFQSLVFYDNRPITVNGSETELRAVAEGEQLFFPFTETLQALGYEVKELTDGKTLLVKREYNTYRFYLDQNRFILNEERYGLYEHALRSYNGRLYISQQWLQKIFLVAVQNEKNINVQELNL</sequence>
<gene>
    <name evidence="3" type="ORF">SD77_0314</name>
</gene>
<evidence type="ECO:0000313" key="3">
    <source>
        <dbReference type="EMBL" id="KIL80466.1"/>
    </source>
</evidence>
<protein>
    <recommendedName>
        <fullName evidence="2">Copper amine oxidase-like N-terminal domain-containing protein</fullName>
    </recommendedName>
</protein>
<dbReference type="SUPFAM" id="SSF55383">
    <property type="entry name" value="Copper amine oxidase, domain N"/>
    <property type="match status" value="1"/>
</dbReference>
<evidence type="ECO:0000256" key="1">
    <source>
        <dbReference type="SAM" id="Phobius"/>
    </source>
</evidence>